<protein>
    <submittedName>
        <fullName evidence="1">Uncharacterized protein</fullName>
    </submittedName>
</protein>
<evidence type="ECO:0000313" key="1">
    <source>
        <dbReference type="EMBL" id="KAF2303363.1"/>
    </source>
</evidence>
<sequence length="106" mass="10700">MSKPAGEDAAESTNNEANGTVVVANGNGAAAGVIAETGMAATAAALEAAADAGKLKFGGAQGAQAGFMARKQRIEATVGCRVPENDGRRHALTLTVSDYKRRRGLL</sequence>
<dbReference type="EMBL" id="JAAGAX010000009">
    <property type="protein sequence ID" value="KAF2303363.1"/>
    <property type="molecule type" value="Genomic_DNA"/>
</dbReference>
<reference evidence="1 2" key="1">
    <citation type="journal article" date="2020" name="Mol. Plant">
        <title>The Chromosome-Based Rubber Tree Genome Provides New Insights into Spurge Genome Evolution and Rubber Biosynthesis.</title>
        <authorList>
            <person name="Liu J."/>
            <person name="Shi C."/>
            <person name="Shi C.C."/>
            <person name="Li W."/>
            <person name="Zhang Q.J."/>
            <person name="Zhang Y."/>
            <person name="Li K."/>
            <person name="Lu H.F."/>
            <person name="Shi C."/>
            <person name="Zhu S.T."/>
            <person name="Xiao Z.Y."/>
            <person name="Nan H."/>
            <person name="Yue Y."/>
            <person name="Zhu X.G."/>
            <person name="Wu Y."/>
            <person name="Hong X.N."/>
            <person name="Fan G.Y."/>
            <person name="Tong Y."/>
            <person name="Zhang D."/>
            <person name="Mao C.L."/>
            <person name="Liu Y.L."/>
            <person name="Hao S.J."/>
            <person name="Liu W.Q."/>
            <person name="Lv M.Q."/>
            <person name="Zhang H.B."/>
            <person name="Liu Y."/>
            <person name="Hu-Tang G.R."/>
            <person name="Wang J.P."/>
            <person name="Wang J.H."/>
            <person name="Sun Y.H."/>
            <person name="Ni S.B."/>
            <person name="Chen W.B."/>
            <person name="Zhang X.C."/>
            <person name="Jiao Y.N."/>
            <person name="Eichler E.E."/>
            <person name="Li G.H."/>
            <person name="Liu X."/>
            <person name="Gao L.Z."/>
        </authorList>
    </citation>
    <scope>NUCLEOTIDE SEQUENCE [LARGE SCALE GENOMIC DNA]</scope>
    <source>
        <strain evidence="2">cv. GT1</strain>
        <tissue evidence="1">Leaf</tissue>
    </source>
</reference>
<gene>
    <name evidence="1" type="ORF">GH714_017397</name>
</gene>
<dbReference type="AlphaFoldDB" id="A0A6A6LTA8"/>
<proteinExistence type="predicted"/>
<evidence type="ECO:0000313" key="2">
    <source>
        <dbReference type="Proteomes" id="UP000467840"/>
    </source>
</evidence>
<comment type="caution">
    <text evidence="1">The sequence shown here is derived from an EMBL/GenBank/DDBJ whole genome shotgun (WGS) entry which is preliminary data.</text>
</comment>
<dbReference type="Proteomes" id="UP000467840">
    <property type="component" value="Chromosome 16"/>
</dbReference>
<keyword evidence="2" id="KW-1185">Reference proteome</keyword>
<name>A0A6A6LTA8_HEVBR</name>
<organism evidence="1 2">
    <name type="scientific">Hevea brasiliensis</name>
    <name type="common">Para rubber tree</name>
    <name type="synonym">Siphonia brasiliensis</name>
    <dbReference type="NCBI Taxonomy" id="3981"/>
    <lineage>
        <taxon>Eukaryota</taxon>
        <taxon>Viridiplantae</taxon>
        <taxon>Streptophyta</taxon>
        <taxon>Embryophyta</taxon>
        <taxon>Tracheophyta</taxon>
        <taxon>Spermatophyta</taxon>
        <taxon>Magnoliopsida</taxon>
        <taxon>eudicotyledons</taxon>
        <taxon>Gunneridae</taxon>
        <taxon>Pentapetalae</taxon>
        <taxon>rosids</taxon>
        <taxon>fabids</taxon>
        <taxon>Malpighiales</taxon>
        <taxon>Euphorbiaceae</taxon>
        <taxon>Crotonoideae</taxon>
        <taxon>Micrandreae</taxon>
        <taxon>Hevea</taxon>
    </lineage>
</organism>
<accession>A0A6A6LTA8</accession>